<proteinExistence type="predicted"/>
<gene>
    <name evidence="1" type="ORF">CLV49_0147</name>
    <name evidence="2" type="ORF">ELQ93_00330</name>
</gene>
<evidence type="ECO:0000313" key="2">
    <source>
        <dbReference type="EMBL" id="RUQ85533.1"/>
    </source>
</evidence>
<dbReference type="EMBL" id="PYAU01000001">
    <property type="protein sequence ID" value="PSL36555.1"/>
    <property type="molecule type" value="Genomic_DNA"/>
</dbReference>
<reference evidence="1 3" key="1">
    <citation type="submission" date="2018-03" db="EMBL/GenBank/DDBJ databases">
        <title>Genomic Encyclopedia of Archaeal and Bacterial Type Strains, Phase II (KMG-II): from individual species to whole genera.</title>
        <authorList>
            <person name="Goeker M."/>
        </authorList>
    </citation>
    <scope>NUCLEOTIDE SEQUENCE [LARGE SCALE GENOMIC DNA]</scope>
    <source>
        <strain evidence="1 3">DSM 21548</strain>
    </source>
</reference>
<dbReference type="AlphaFoldDB" id="A0A2P8GRI0"/>
<dbReference type="Proteomes" id="UP000241203">
    <property type="component" value="Unassembled WGS sequence"/>
</dbReference>
<dbReference type="Proteomes" id="UP000268291">
    <property type="component" value="Unassembled WGS sequence"/>
</dbReference>
<reference evidence="2 4" key="2">
    <citation type="submission" date="2018-12" db="EMBL/GenBank/DDBJ databases">
        <authorList>
            <person name="hu s."/>
            <person name="Xu Y."/>
            <person name="Xu B."/>
            <person name="Li F."/>
        </authorList>
    </citation>
    <scope>NUCLEOTIDE SEQUENCE [LARGE SCALE GENOMIC DNA]</scope>
    <source>
        <strain evidence="2 4">KSW2-17</strain>
    </source>
</reference>
<name>A0A2P8GRI0_9MICO</name>
<evidence type="ECO:0000313" key="3">
    <source>
        <dbReference type="Proteomes" id="UP000241203"/>
    </source>
</evidence>
<keyword evidence="4" id="KW-1185">Reference proteome</keyword>
<accession>A0A2P8GRI0</accession>
<dbReference type="RefSeq" id="WP_106561815.1">
    <property type="nucleotide sequence ID" value="NZ_PYAU01000001.1"/>
</dbReference>
<protein>
    <submittedName>
        <fullName evidence="1">Uncharacterized protein</fullName>
    </submittedName>
</protein>
<evidence type="ECO:0000313" key="4">
    <source>
        <dbReference type="Proteomes" id="UP000268291"/>
    </source>
</evidence>
<comment type="caution">
    <text evidence="1">The sequence shown here is derived from an EMBL/GenBank/DDBJ whole genome shotgun (WGS) entry which is preliminary data.</text>
</comment>
<sequence length="183" mass="20071">MTSPTDGTHSTNSFDEARRALEQSEINHSPAIAFRGTAEDLDRLLAELDLALTSVLDVRPVEIEGTGAGLWLYRRGGRGRWFGAQLLQAMTTQGGMQNVSYHVLLERVDAGDLLLTVHGVRRTLYSVFDPHEVFGAVLTDLSRRYPGVTIGPWFHSSTLPEAFASSPAGFARWIGTARSLGWT</sequence>
<organism evidence="1 3">
    <name type="scientific">Labedella gwakjiensis</name>
    <dbReference type="NCBI Taxonomy" id="390269"/>
    <lineage>
        <taxon>Bacteria</taxon>
        <taxon>Bacillati</taxon>
        <taxon>Actinomycetota</taxon>
        <taxon>Actinomycetes</taxon>
        <taxon>Micrococcales</taxon>
        <taxon>Microbacteriaceae</taxon>
        <taxon>Labedella</taxon>
    </lineage>
</organism>
<evidence type="ECO:0000313" key="1">
    <source>
        <dbReference type="EMBL" id="PSL36555.1"/>
    </source>
</evidence>
<dbReference type="EMBL" id="RZGY01000001">
    <property type="protein sequence ID" value="RUQ85533.1"/>
    <property type="molecule type" value="Genomic_DNA"/>
</dbReference>